<dbReference type="AlphaFoldDB" id="A0A3M7P293"/>
<dbReference type="Proteomes" id="UP000276133">
    <property type="component" value="Unassembled WGS sequence"/>
</dbReference>
<gene>
    <name evidence="1" type="ORF">BpHYR1_009792</name>
</gene>
<sequence length="87" mass="10356">MLLDTLNSPYFTHNYIKDLTFGLASYSTIDHHGMASFQKFKTQVLSEFLIFDLKFSIKFSRPWYIVLFEKKGVPIFIIEKKPKRILY</sequence>
<protein>
    <submittedName>
        <fullName evidence="1">Uncharacterized protein</fullName>
    </submittedName>
</protein>
<organism evidence="1 2">
    <name type="scientific">Brachionus plicatilis</name>
    <name type="common">Marine rotifer</name>
    <name type="synonym">Brachionus muelleri</name>
    <dbReference type="NCBI Taxonomy" id="10195"/>
    <lineage>
        <taxon>Eukaryota</taxon>
        <taxon>Metazoa</taxon>
        <taxon>Spiralia</taxon>
        <taxon>Gnathifera</taxon>
        <taxon>Rotifera</taxon>
        <taxon>Eurotatoria</taxon>
        <taxon>Monogononta</taxon>
        <taxon>Pseudotrocha</taxon>
        <taxon>Ploima</taxon>
        <taxon>Brachionidae</taxon>
        <taxon>Brachionus</taxon>
    </lineage>
</organism>
<evidence type="ECO:0000313" key="1">
    <source>
        <dbReference type="EMBL" id="RMZ92917.1"/>
    </source>
</evidence>
<accession>A0A3M7P293</accession>
<dbReference type="EMBL" id="REGN01014208">
    <property type="protein sequence ID" value="RMZ92917.1"/>
    <property type="molecule type" value="Genomic_DNA"/>
</dbReference>
<comment type="caution">
    <text evidence="1">The sequence shown here is derived from an EMBL/GenBank/DDBJ whole genome shotgun (WGS) entry which is preliminary data.</text>
</comment>
<reference evidence="1 2" key="1">
    <citation type="journal article" date="2018" name="Sci. Rep.">
        <title>Genomic signatures of local adaptation to the degree of environmental predictability in rotifers.</title>
        <authorList>
            <person name="Franch-Gras L."/>
            <person name="Hahn C."/>
            <person name="Garcia-Roger E.M."/>
            <person name="Carmona M.J."/>
            <person name="Serra M."/>
            <person name="Gomez A."/>
        </authorList>
    </citation>
    <scope>NUCLEOTIDE SEQUENCE [LARGE SCALE GENOMIC DNA]</scope>
    <source>
        <strain evidence="1">HYR1</strain>
    </source>
</reference>
<keyword evidence="2" id="KW-1185">Reference proteome</keyword>
<evidence type="ECO:0000313" key="2">
    <source>
        <dbReference type="Proteomes" id="UP000276133"/>
    </source>
</evidence>
<proteinExistence type="predicted"/>
<name>A0A3M7P293_BRAPC</name>